<organism evidence="4 5">
    <name type="scientific">Tritrichomonas musculus</name>
    <dbReference type="NCBI Taxonomy" id="1915356"/>
    <lineage>
        <taxon>Eukaryota</taxon>
        <taxon>Metamonada</taxon>
        <taxon>Parabasalia</taxon>
        <taxon>Tritrichomonadida</taxon>
        <taxon>Tritrichomonadidae</taxon>
        <taxon>Tritrichomonas</taxon>
    </lineage>
</organism>
<evidence type="ECO:0000259" key="2">
    <source>
        <dbReference type="PROSITE" id="PS50234"/>
    </source>
</evidence>
<dbReference type="Pfam" id="PF13768">
    <property type="entry name" value="VWA_3"/>
    <property type="match status" value="1"/>
</dbReference>
<evidence type="ECO:0000313" key="4">
    <source>
        <dbReference type="EMBL" id="KAK8844326.1"/>
    </source>
</evidence>
<evidence type="ECO:0000259" key="3">
    <source>
        <dbReference type="PROSITE" id="PS51468"/>
    </source>
</evidence>
<dbReference type="Pfam" id="PF08487">
    <property type="entry name" value="VIT"/>
    <property type="match status" value="1"/>
</dbReference>
<dbReference type="InterPro" id="IPR036465">
    <property type="entry name" value="vWFA_dom_sf"/>
</dbReference>
<gene>
    <name evidence="4" type="ORF">M9Y10_024540</name>
</gene>
<name>A0ABR2HD91_9EUKA</name>
<comment type="caution">
    <text evidence="4">The sequence shown here is derived from an EMBL/GenBank/DDBJ whole genome shotgun (WGS) entry which is preliminary data.</text>
</comment>
<dbReference type="InterPro" id="IPR002035">
    <property type="entry name" value="VWF_A"/>
</dbReference>
<evidence type="ECO:0000256" key="1">
    <source>
        <dbReference type="SAM" id="Coils"/>
    </source>
</evidence>
<dbReference type="PROSITE" id="PS51468">
    <property type="entry name" value="VIT"/>
    <property type="match status" value="1"/>
</dbReference>
<dbReference type="PROSITE" id="PS50234">
    <property type="entry name" value="VWFA"/>
    <property type="match status" value="1"/>
</dbReference>
<dbReference type="Gene3D" id="3.40.50.410">
    <property type="entry name" value="von Willebrand factor, type A domain"/>
    <property type="match status" value="1"/>
</dbReference>
<dbReference type="EMBL" id="JAPFFF010000033">
    <property type="protein sequence ID" value="KAK8844326.1"/>
    <property type="molecule type" value="Genomic_DNA"/>
</dbReference>
<dbReference type="PANTHER" id="PTHR45737:SF6">
    <property type="entry name" value="VON WILLEBRAND FACTOR A DOMAIN-CONTAINING PROTEIN 5A"/>
    <property type="match status" value="1"/>
</dbReference>
<dbReference type="PANTHER" id="PTHR45737">
    <property type="entry name" value="VON WILLEBRAND FACTOR A DOMAIN-CONTAINING PROTEIN 5A"/>
    <property type="match status" value="1"/>
</dbReference>
<keyword evidence="5" id="KW-1185">Reference proteome</keyword>
<accession>A0ABR2HD91</accession>
<reference evidence="4 5" key="1">
    <citation type="submission" date="2024-04" db="EMBL/GenBank/DDBJ databases">
        <title>Tritrichomonas musculus Genome.</title>
        <authorList>
            <person name="Alves-Ferreira E."/>
            <person name="Grigg M."/>
            <person name="Lorenzi H."/>
            <person name="Galac M."/>
        </authorList>
    </citation>
    <scope>NUCLEOTIDE SEQUENCE [LARGE SCALE GENOMIC DNA]</scope>
    <source>
        <strain evidence="4 5">EAF2021</strain>
    </source>
</reference>
<proteinExistence type="predicted"/>
<feature type="coiled-coil region" evidence="1">
    <location>
        <begin position="600"/>
        <end position="628"/>
    </location>
</feature>
<sequence>MSFGSCCVENGENFFIKTPKSFKIEGVQQNLIINLEVIQIFKNKNASKEESISYIFPNDNKLCIYDTVFVIGDTIIRPKLTTKKEADKIYEEAFENHKFAICGSNITGGLTEFKIGKLPPKTELKIILKIVSTGHLINRNSFQFKFPLDVRTPSGSVNSIYTYSKFSFKIQCDPLKIESVNSNFLIGKFNKETKVFSISNMFYGIESIVLNFKTYENIQSSVLLAQKCSNFEYGAVLISADSNSFNSIVNIDQINKELIFFYSIKNASECLQIFIRSLPQNSFFNIVFFGSTFHTLFESSVKYDQTTSQKAIDEVRKLEANLNGTDLYSPLQYIYESEVKYGQRQIFILTDGEVNCNEIIFNMVSRNAENNRCFTVGLGNFCDAGLVEGIATLSGGKCCFVFENDSISEKVIPQLQASINKSIKNIEIHFEGEQNNSFLVSPFPIPSIVMNDSIMVYFRNENYQDENTFSKCILVCGRINDETIEFQIDQITQLHESKENEFGCSKGFNFEPAIRALFAFNYLLKYENMNEYFMSKEDKEKSAQISLEGQILSKFTGFIGCIDSNETADKKLYDTFSKNGYCFHSRPTFCKVKEVNDNFSEDFDESYEIEEEEKEEEEDENNDAIENEKFHITCEVKSNSLDLMKMMSCQKFEGFWDDLDQVNKIAKTNINDIENIQFESDECLKNKVISTFVALAAIHVLSPEKENSWIIIYQKAKDWLKNVLPNDNVDEILLETEKLII</sequence>
<dbReference type="Proteomes" id="UP001470230">
    <property type="component" value="Unassembled WGS sequence"/>
</dbReference>
<feature type="domain" description="VWFA" evidence="2">
    <location>
        <begin position="234"/>
        <end position="419"/>
    </location>
</feature>
<dbReference type="SUPFAM" id="SSF53300">
    <property type="entry name" value="vWA-like"/>
    <property type="match status" value="1"/>
</dbReference>
<evidence type="ECO:0000313" key="5">
    <source>
        <dbReference type="Proteomes" id="UP001470230"/>
    </source>
</evidence>
<keyword evidence="1" id="KW-0175">Coiled coil</keyword>
<dbReference type="InterPro" id="IPR013694">
    <property type="entry name" value="VIT"/>
</dbReference>
<protein>
    <submittedName>
        <fullName evidence="4">von Willebrand factor A domain-containing protein 5A</fullName>
    </submittedName>
</protein>
<feature type="domain" description="VIT" evidence="3">
    <location>
        <begin position="3"/>
        <end position="132"/>
    </location>
</feature>
<dbReference type="SMART" id="SM00327">
    <property type="entry name" value="VWA"/>
    <property type="match status" value="1"/>
</dbReference>